<evidence type="ECO:0000256" key="5">
    <source>
        <dbReference type="ARBA" id="ARBA00023015"/>
    </source>
</evidence>
<dbReference type="Pfam" id="PF01475">
    <property type="entry name" value="FUR"/>
    <property type="match status" value="1"/>
</dbReference>
<evidence type="ECO:0000256" key="7">
    <source>
        <dbReference type="ARBA" id="ARBA00023163"/>
    </source>
</evidence>
<dbReference type="Gene3D" id="3.30.1490.190">
    <property type="match status" value="1"/>
</dbReference>
<evidence type="ECO:0000256" key="4">
    <source>
        <dbReference type="ARBA" id="ARBA00022833"/>
    </source>
</evidence>
<keyword evidence="6" id="KW-0238">DNA-binding</keyword>
<comment type="cofactor">
    <cofactor evidence="9">
        <name>Mn(2+)</name>
        <dbReference type="ChEBI" id="CHEBI:29035"/>
    </cofactor>
    <cofactor evidence="9">
        <name>Fe(2+)</name>
        <dbReference type="ChEBI" id="CHEBI:29033"/>
    </cofactor>
    <text evidence="9">Binds 1 Mn(2+) or Fe(2+) ion per subunit.</text>
</comment>
<evidence type="ECO:0000256" key="8">
    <source>
        <dbReference type="PIRSR" id="PIRSR602481-1"/>
    </source>
</evidence>
<feature type="binding site" evidence="8">
    <location>
        <position position="104"/>
    </location>
    <ligand>
        <name>Zn(2+)</name>
        <dbReference type="ChEBI" id="CHEBI:29105"/>
    </ligand>
</feature>
<dbReference type="OrthoDB" id="8659436at2"/>
<accession>A0A0C1R2I3</accession>
<keyword evidence="3 8" id="KW-0479">Metal-binding</keyword>
<evidence type="ECO:0000256" key="2">
    <source>
        <dbReference type="ARBA" id="ARBA00022491"/>
    </source>
</evidence>
<evidence type="ECO:0000256" key="6">
    <source>
        <dbReference type="ARBA" id="ARBA00023125"/>
    </source>
</evidence>
<dbReference type="SUPFAM" id="SSF46785">
    <property type="entry name" value="Winged helix' DNA-binding domain"/>
    <property type="match status" value="1"/>
</dbReference>
<feature type="binding site" evidence="8">
    <location>
        <position position="144"/>
    </location>
    <ligand>
        <name>Zn(2+)</name>
        <dbReference type="ChEBI" id="CHEBI:29105"/>
    </ligand>
</feature>
<dbReference type="GO" id="GO:1900376">
    <property type="term" value="P:regulation of secondary metabolite biosynthetic process"/>
    <property type="evidence" value="ECO:0007669"/>
    <property type="project" value="TreeGrafter"/>
</dbReference>
<dbReference type="InterPro" id="IPR043135">
    <property type="entry name" value="Fur_C"/>
</dbReference>
<comment type="similarity">
    <text evidence="1">Belongs to the Fur family.</text>
</comment>
<evidence type="ECO:0000313" key="11">
    <source>
        <dbReference type="Proteomes" id="UP000031366"/>
    </source>
</evidence>
<dbReference type="Proteomes" id="UP000031366">
    <property type="component" value="Unassembled WGS sequence"/>
</dbReference>
<comment type="cofactor">
    <cofactor evidence="8">
        <name>Zn(2+)</name>
        <dbReference type="ChEBI" id="CHEBI:29105"/>
    </cofactor>
    <text evidence="8">Binds 1 zinc ion per subunit.</text>
</comment>
<dbReference type="RefSeq" id="WP_039631420.1">
    <property type="nucleotide sequence ID" value="NZ_AYSO01000014.1"/>
</dbReference>
<dbReference type="Gene3D" id="1.10.10.10">
    <property type="entry name" value="Winged helix-like DNA-binding domain superfamily/Winged helix DNA-binding domain"/>
    <property type="match status" value="1"/>
</dbReference>
<dbReference type="CDD" id="cd07153">
    <property type="entry name" value="Fur_like"/>
    <property type="match status" value="1"/>
</dbReference>
<name>A0A0C1R2I3_9CLOT</name>
<evidence type="ECO:0000256" key="1">
    <source>
        <dbReference type="ARBA" id="ARBA00007957"/>
    </source>
</evidence>
<evidence type="ECO:0000256" key="9">
    <source>
        <dbReference type="PIRSR" id="PIRSR602481-2"/>
    </source>
</evidence>
<dbReference type="PANTHER" id="PTHR33202">
    <property type="entry name" value="ZINC UPTAKE REGULATION PROTEIN"/>
    <property type="match status" value="1"/>
</dbReference>
<evidence type="ECO:0000256" key="3">
    <source>
        <dbReference type="ARBA" id="ARBA00022723"/>
    </source>
</evidence>
<sequence>MSHDRIEVLKEVLKEKGYKLTPQRRAILNGIIDSEGAHLTAEELYDLVKIDCPEIGLATVYRTVQLLEEMGVVCKLDLDDGRSRYELCQGDDSHQHHHLICNSCNKVIEVQGDLLHEIEEVIEEKYKFKIENHSLKFYGICEECNKESERE</sequence>
<gene>
    <name evidence="10" type="ORF">U732_3025</name>
</gene>
<dbReference type="InterPro" id="IPR002481">
    <property type="entry name" value="FUR"/>
</dbReference>
<organism evidence="10 11">
    <name type="scientific">Clostridium argentinense CDC 2741</name>
    <dbReference type="NCBI Taxonomy" id="1418104"/>
    <lineage>
        <taxon>Bacteria</taxon>
        <taxon>Bacillati</taxon>
        <taxon>Bacillota</taxon>
        <taxon>Clostridia</taxon>
        <taxon>Eubacteriales</taxon>
        <taxon>Clostridiaceae</taxon>
        <taxon>Clostridium</taxon>
    </lineage>
</organism>
<protein>
    <submittedName>
        <fullName evidence="10">Ferric uptake regulator family protein</fullName>
    </submittedName>
</protein>
<dbReference type="PANTHER" id="PTHR33202:SF7">
    <property type="entry name" value="FERRIC UPTAKE REGULATION PROTEIN"/>
    <property type="match status" value="1"/>
</dbReference>
<dbReference type="InterPro" id="IPR036390">
    <property type="entry name" value="WH_DNA-bd_sf"/>
</dbReference>
<keyword evidence="7" id="KW-0804">Transcription</keyword>
<dbReference type="STRING" id="29341.RSJ17_08820"/>
<reference evidence="10 11" key="1">
    <citation type="journal article" date="2015" name="Infect. Genet. Evol.">
        <title>Genomic sequences of six botulinum neurotoxin-producing strains representing three clostridial species illustrate the mobility and diversity of botulinum neurotoxin genes.</title>
        <authorList>
            <person name="Smith T.J."/>
            <person name="Hill K.K."/>
            <person name="Xie G."/>
            <person name="Foley B.T."/>
            <person name="Williamson C.H."/>
            <person name="Foster J.T."/>
            <person name="Johnson S.L."/>
            <person name="Chertkov O."/>
            <person name="Teshima H."/>
            <person name="Gibbons H.S."/>
            <person name="Johnsky L.A."/>
            <person name="Karavis M.A."/>
            <person name="Smith L.A."/>
        </authorList>
    </citation>
    <scope>NUCLEOTIDE SEQUENCE [LARGE SCALE GENOMIC DNA]</scope>
    <source>
        <strain evidence="10 11">CDC 2741</strain>
    </source>
</reference>
<dbReference type="AlphaFoldDB" id="A0A0C1R2I3"/>
<comment type="caution">
    <text evidence="10">The sequence shown here is derived from an EMBL/GenBank/DDBJ whole genome shotgun (WGS) entry which is preliminary data.</text>
</comment>
<keyword evidence="9" id="KW-0408">Iron</keyword>
<dbReference type="GO" id="GO:0008270">
    <property type="term" value="F:zinc ion binding"/>
    <property type="evidence" value="ECO:0007669"/>
    <property type="project" value="TreeGrafter"/>
</dbReference>
<dbReference type="GO" id="GO:0000976">
    <property type="term" value="F:transcription cis-regulatory region binding"/>
    <property type="evidence" value="ECO:0007669"/>
    <property type="project" value="TreeGrafter"/>
</dbReference>
<proteinExistence type="inferred from homology"/>
<evidence type="ECO:0000313" key="10">
    <source>
        <dbReference type="EMBL" id="KIE47702.1"/>
    </source>
</evidence>
<keyword evidence="5" id="KW-0805">Transcription regulation</keyword>
<dbReference type="InterPro" id="IPR036388">
    <property type="entry name" value="WH-like_DNA-bd_sf"/>
</dbReference>
<keyword evidence="4 8" id="KW-0862">Zinc</keyword>
<dbReference type="GO" id="GO:0003700">
    <property type="term" value="F:DNA-binding transcription factor activity"/>
    <property type="evidence" value="ECO:0007669"/>
    <property type="project" value="InterPro"/>
</dbReference>
<feature type="binding site" evidence="8">
    <location>
        <position position="101"/>
    </location>
    <ligand>
        <name>Zn(2+)</name>
        <dbReference type="ChEBI" id="CHEBI:29105"/>
    </ligand>
</feature>
<keyword evidence="2" id="KW-0678">Repressor</keyword>
<feature type="binding site" evidence="9">
    <location>
        <position position="133"/>
    </location>
    <ligand>
        <name>Fe cation</name>
        <dbReference type="ChEBI" id="CHEBI:24875"/>
    </ligand>
</feature>
<dbReference type="EMBL" id="AYSO01000014">
    <property type="protein sequence ID" value="KIE47702.1"/>
    <property type="molecule type" value="Genomic_DNA"/>
</dbReference>
<feature type="binding site" evidence="8">
    <location>
        <position position="141"/>
    </location>
    <ligand>
        <name>Zn(2+)</name>
        <dbReference type="ChEBI" id="CHEBI:29105"/>
    </ligand>
</feature>
<dbReference type="FunFam" id="1.10.10.10:FF:000051">
    <property type="entry name" value="Fur family transcriptional regulator"/>
    <property type="match status" value="1"/>
</dbReference>
<keyword evidence="11" id="KW-1185">Reference proteome</keyword>
<dbReference type="GO" id="GO:0045892">
    <property type="term" value="P:negative regulation of DNA-templated transcription"/>
    <property type="evidence" value="ECO:0007669"/>
    <property type="project" value="TreeGrafter"/>
</dbReference>